<evidence type="ECO:0008006" key="3">
    <source>
        <dbReference type="Google" id="ProtNLM"/>
    </source>
</evidence>
<organism evidence="1 2">
    <name type="scientific">Paenibacillus hodogayensis</name>
    <dbReference type="NCBI Taxonomy" id="279208"/>
    <lineage>
        <taxon>Bacteria</taxon>
        <taxon>Bacillati</taxon>
        <taxon>Bacillota</taxon>
        <taxon>Bacilli</taxon>
        <taxon>Bacillales</taxon>
        <taxon>Paenibacillaceae</taxon>
        <taxon>Paenibacillus</taxon>
    </lineage>
</organism>
<dbReference type="Proteomes" id="UP001589619">
    <property type="component" value="Unassembled WGS sequence"/>
</dbReference>
<dbReference type="EMBL" id="JBHMAG010000018">
    <property type="protein sequence ID" value="MFB9755396.1"/>
    <property type="molecule type" value="Genomic_DNA"/>
</dbReference>
<evidence type="ECO:0000313" key="1">
    <source>
        <dbReference type="EMBL" id="MFB9755396.1"/>
    </source>
</evidence>
<evidence type="ECO:0000313" key="2">
    <source>
        <dbReference type="Proteomes" id="UP001589619"/>
    </source>
</evidence>
<dbReference type="PROSITE" id="PS51257">
    <property type="entry name" value="PROKAR_LIPOPROTEIN"/>
    <property type="match status" value="1"/>
</dbReference>
<reference evidence="1 2" key="1">
    <citation type="submission" date="2024-09" db="EMBL/GenBank/DDBJ databases">
        <authorList>
            <person name="Sun Q."/>
            <person name="Mori K."/>
        </authorList>
    </citation>
    <scope>NUCLEOTIDE SEQUENCE [LARGE SCALE GENOMIC DNA]</scope>
    <source>
        <strain evidence="1 2">JCM 12520</strain>
    </source>
</reference>
<name>A0ABV5W4Q6_9BACL</name>
<dbReference type="RefSeq" id="WP_344908303.1">
    <property type="nucleotide sequence ID" value="NZ_BAAAYO010000006.1"/>
</dbReference>
<accession>A0ABV5W4Q6</accession>
<protein>
    <recommendedName>
        <fullName evidence="3">Lipoprotein</fullName>
    </recommendedName>
</protein>
<gene>
    <name evidence="1" type="ORF">ACFFNY_27790</name>
</gene>
<sequence>MNRWLYGLLGASLLFASGCEGWLAGVPKNTVMVKKIAGERQPEEAYEGILSQDAVKTLSLSAINKFYDQHLTMDGLQFELRAVDQNKIKDLLVETNQARARPQGESAELRFDYKPMLDRIPGGLYTIILTQLKAPKEVFEVVLNARDGDVLKLSRTGASRQSEPAVIGREKVFTLADRFLEEKGIYPFAELAFNPSMTRWGVDAELYYTDITGQSLRYGVTVSNRRNEVVGFSKDVMALLGYYSRL</sequence>
<comment type="caution">
    <text evidence="1">The sequence shown here is derived from an EMBL/GenBank/DDBJ whole genome shotgun (WGS) entry which is preliminary data.</text>
</comment>
<proteinExistence type="predicted"/>
<keyword evidence="2" id="KW-1185">Reference proteome</keyword>